<organism evidence="1 2">
    <name type="scientific">Candidatus Nitrosymbiomonas proteolyticus</name>
    <dbReference type="NCBI Taxonomy" id="2608984"/>
    <lineage>
        <taxon>Bacteria</taxon>
        <taxon>Bacillati</taxon>
        <taxon>Armatimonadota</taxon>
        <taxon>Armatimonadota incertae sedis</taxon>
        <taxon>Candidatus Nitrosymbiomonas</taxon>
    </lineage>
</organism>
<gene>
    <name evidence="1" type="ORF">NPRO_08740</name>
</gene>
<dbReference type="Proteomes" id="UP000662873">
    <property type="component" value="Chromosome"/>
</dbReference>
<reference evidence="1" key="1">
    <citation type="journal article" name="DNA Res.">
        <title>The physiological potential of anammox bacteria as revealed by their core genome structure.</title>
        <authorList>
            <person name="Okubo T."/>
            <person name="Toyoda A."/>
            <person name="Fukuhara K."/>
            <person name="Uchiyama I."/>
            <person name="Harigaya Y."/>
            <person name="Kuroiwa M."/>
            <person name="Suzuki T."/>
            <person name="Murakami Y."/>
            <person name="Suwa Y."/>
            <person name="Takami H."/>
        </authorList>
    </citation>
    <scope>NUCLEOTIDE SEQUENCE</scope>
    <source>
        <strain evidence="1">317325-2</strain>
    </source>
</reference>
<evidence type="ECO:0000313" key="2">
    <source>
        <dbReference type="Proteomes" id="UP000662873"/>
    </source>
</evidence>
<protein>
    <submittedName>
        <fullName evidence="1">Uncharacterized protein</fullName>
    </submittedName>
</protein>
<dbReference type="EMBL" id="AP021858">
    <property type="protein sequence ID" value="BBO23279.1"/>
    <property type="molecule type" value="Genomic_DNA"/>
</dbReference>
<evidence type="ECO:0000313" key="1">
    <source>
        <dbReference type="EMBL" id="BBO23279.1"/>
    </source>
</evidence>
<dbReference type="AlphaFoldDB" id="A0A809R722"/>
<sequence length="188" mass="21514">MSAILAQVPHDLEIKYGLTAQELLDAINRRFRLKVALEGAVAEVHFERKLKVATREGWLSSYEGFDIDGKHDFSVETLRHTEIRVEVKTVRDGPKLQVELQKTRAAKGDPSSRYYNRDHFDLVAVCMGRATGEWSEFRYALCMELPSHKLHGDKLQVLHPITLKEGLPVRWFGRLQDAIDAYERLAGL</sequence>
<name>A0A809R722_9BACT</name>
<accession>A0A809R722</accession>
<dbReference type="KEGG" id="npy:NPRO_08740"/>
<proteinExistence type="predicted"/>